<dbReference type="EMBL" id="JPLA01000006">
    <property type="protein sequence ID" value="KLD65422.1"/>
    <property type="molecule type" value="Genomic_DNA"/>
</dbReference>
<name>A0A0G9HCJ1_9GAMM</name>
<dbReference type="RefSeq" id="WP_046970304.1">
    <property type="nucleotide sequence ID" value="NZ_JPLA01000006.1"/>
</dbReference>
<dbReference type="Proteomes" id="UP000035481">
    <property type="component" value="Unassembled WGS sequence"/>
</dbReference>
<dbReference type="AlphaFoldDB" id="A0A0G9HCJ1"/>
<accession>A0A0G9HCJ1</accession>
<proteinExistence type="predicted"/>
<reference evidence="1 2" key="1">
    <citation type="journal article" date="2015" name="Antonie Van Leeuwenhoek">
        <title>A phylogenomic and molecular marker based taxonomic framework for the order Xanthomonadales: proposal to transfer the families Algiphilaceae and Solimonadaceae to the order Nevskiales ord. nov. and to create a new family within the order Xanthomonadales, the family Rhodanobacteraceae fam. nov., containing the genus Rhodanobacter and its closest relatives.</title>
        <authorList>
            <person name="Naushad S."/>
            <person name="Adeolu M."/>
            <person name="Wong S."/>
            <person name="Sohail M."/>
            <person name="Schellhorn H.E."/>
            <person name="Gupta R.S."/>
        </authorList>
    </citation>
    <scope>NUCLEOTIDE SEQUENCE [LARGE SCALE GENOMIC DNA]</scope>
    <source>
        <strain evidence="1 2">DSM 16301</strain>
    </source>
</reference>
<sequence>MANYTLPPGNKVGFSFSTGSYVAPAGNKVALRFGGLPGTLFAVGADTSVFGTARLQNSTAQLFPVGFDSGVVNGNLLVTKSVMPSGIAAGAFGTTRLYNLTQVITGIGRDTLVGFGTAWVSWGTRRLGTVGLGDQSKFGTATLAGGVRWLDVAGRGIAATGYGSATVWFTVRELFPSWFIATLYGKPQVDFNHSVLPPGFGGEQVGQAELYRPRFIADLAGLGIAGTGWGASRVDLHTQYAAPSGWLGGGATGPEQFGSTTTYNLLQIVQQQFEVTPSDGGVFGDFNYVDNRNKTTRPDPIQPGKVGTLTIYNNARIVSTPAYIDFSLWGDTLVAYAIREVRPAGSDMVAWGSPLGLIVYNGARVLAPNGIGAGSAGTPARVWSNQQTLKLQGFDMSLSGRGMVSFAIRTVGPYSLPDPPPFGDARPQLWQRYLLPPAIATAGLGNATLEIHHTIVMPSSALPPSNAFGVGRVSNKTPQLYAFGWTATQWGSAAAHNQFERYAVEGWDSSVFGQQVVKDRRQGIIPGGILAFVLLNKHQVRNVLPDPPAPQNVSPGGWLSDFEGKPLVYTNVLQPSGPDTASYGTAQLVSNGIVPRGITPPYTDNGTQFGVPGFNGTPVIIPAGIVAGDGAPTLPDVGPRYVWAPRGYPYSSGFWGEQGEQMDRRIYGDSHPERPVFGVATIDFRNRTIAISGAGFTGVGQPSIGLNPQFIRMQGTSLQRFGFPVLNGGGGLGGYGFDMSSFGNAILIIPDYGPKTVKPPGIGAGAFGLVDVENFNRTLLARGWDSFTISPPAAPSWPRTSHWISNAYAPFPAQGSDHASYGTPWVSLYRRTLFPSGWDSMVLDAAPGYFKDRMRVTKRRAVAAVGIGPGGIGGAWISNFAQRVAPAGFWLRVFGLVNVRRQNRINAIGFDALTLGDVQRWEAGVVKAYGDDVAALGRAVIHRSLRPDPVVGAVGSPRVAQAVGPTGIGAAVIADPVAVARWCGNKAMAVQGFDAGTIGREVVVHET</sequence>
<organism evidence="1 2">
    <name type="scientific">Dyella japonica DSM 16301</name>
    <dbReference type="NCBI Taxonomy" id="1440762"/>
    <lineage>
        <taxon>Bacteria</taxon>
        <taxon>Pseudomonadati</taxon>
        <taxon>Pseudomonadota</taxon>
        <taxon>Gammaproteobacteria</taxon>
        <taxon>Lysobacterales</taxon>
        <taxon>Rhodanobacteraceae</taxon>
        <taxon>Dyella</taxon>
    </lineage>
</organism>
<dbReference type="OrthoDB" id="6671538at2"/>
<evidence type="ECO:0000313" key="2">
    <source>
        <dbReference type="Proteomes" id="UP000035481"/>
    </source>
</evidence>
<gene>
    <name evidence="1" type="ORF">Y882_02555</name>
</gene>
<evidence type="ECO:0000313" key="1">
    <source>
        <dbReference type="EMBL" id="KLD65422.1"/>
    </source>
</evidence>
<dbReference type="STRING" id="1440762.Y882_02555"/>
<dbReference type="PATRIC" id="fig|1440762.4.peg.3292"/>
<comment type="caution">
    <text evidence="1">The sequence shown here is derived from an EMBL/GenBank/DDBJ whole genome shotgun (WGS) entry which is preliminary data.</text>
</comment>
<protein>
    <submittedName>
        <fullName evidence="1">Uncharacterized protein</fullName>
    </submittedName>
</protein>